<comment type="similarity">
    <text evidence="5">Belongs to the methyl-accepting chemotaxis (MCP) protein family.</text>
</comment>
<keyword evidence="7" id="KW-0175">Coiled coil</keyword>
<evidence type="ECO:0000256" key="3">
    <source>
        <dbReference type="ARBA" id="ARBA00023136"/>
    </source>
</evidence>
<evidence type="ECO:0000256" key="4">
    <source>
        <dbReference type="ARBA" id="ARBA00023224"/>
    </source>
</evidence>
<evidence type="ECO:0000259" key="8">
    <source>
        <dbReference type="PROSITE" id="PS50111"/>
    </source>
</evidence>
<dbReference type="Pfam" id="PF00672">
    <property type="entry name" value="HAMP"/>
    <property type="match status" value="1"/>
</dbReference>
<evidence type="ECO:0000256" key="6">
    <source>
        <dbReference type="PROSITE-ProRule" id="PRU00284"/>
    </source>
</evidence>
<gene>
    <name evidence="10" type="ORF">AEA09_04675</name>
</gene>
<evidence type="ECO:0000256" key="1">
    <source>
        <dbReference type="ARBA" id="ARBA00004236"/>
    </source>
</evidence>
<feature type="coiled-coil region" evidence="7">
    <location>
        <begin position="437"/>
        <end position="499"/>
    </location>
</feature>
<evidence type="ECO:0000313" key="11">
    <source>
        <dbReference type="Proteomes" id="UP000050668"/>
    </source>
</evidence>
<dbReference type="Proteomes" id="UP000050668">
    <property type="component" value="Unassembled WGS sequence"/>
</dbReference>
<keyword evidence="2" id="KW-1003">Cell membrane</keyword>
<dbReference type="InterPro" id="IPR003660">
    <property type="entry name" value="HAMP_dom"/>
</dbReference>
<keyword evidence="4 6" id="KW-0807">Transducer</keyword>
<dbReference type="EMBL" id="LGRV01000003">
    <property type="protein sequence ID" value="KOS67917.1"/>
    <property type="molecule type" value="Genomic_DNA"/>
</dbReference>
<reference evidence="11" key="1">
    <citation type="submission" date="2015-07" db="EMBL/GenBank/DDBJ databases">
        <title>Fjat-14205 dsm 2895.</title>
        <authorList>
            <person name="Liu B."/>
            <person name="Wang J."/>
            <person name="Zhu Y."/>
            <person name="Liu G."/>
            <person name="Chen Q."/>
            <person name="Chen Z."/>
            <person name="Lan J."/>
            <person name="Che J."/>
            <person name="Ge C."/>
            <person name="Shi H."/>
            <person name="Pan Z."/>
            <person name="Liu X."/>
        </authorList>
    </citation>
    <scope>NUCLEOTIDE SEQUENCE [LARGE SCALE GENOMIC DNA]</scope>
    <source>
        <strain evidence="11">DSM 25560</strain>
    </source>
</reference>
<dbReference type="PANTHER" id="PTHR32089:SF112">
    <property type="entry name" value="LYSOZYME-LIKE PROTEIN-RELATED"/>
    <property type="match status" value="1"/>
</dbReference>
<accession>A0ABR5JZP4</accession>
<keyword evidence="3" id="KW-0472">Membrane</keyword>
<keyword evidence="11" id="KW-1185">Reference proteome</keyword>
<name>A0ABR5JZP4_9BACI</name>
<dbReference type="Gene3D" id="1.10.287.950">
    <property type="entry name" value="Methyl-accepting chemotaxis protein"/>
    <property type="match status" value="1"/>
</dbReference>
<evidence type="ECO:0000256" key="5">
    <source>
        <dbReference type="ARBA" id="ARBA00029447"/>
    </source>
</evidence>
<dbReference type="PROSITE" id="PS50111">
    <property type="entry name" value="CHEMOTAXIS_TRANSDUC_2"/>
    <property type="match status" value="1"/>
</dbReference>
<dbReference type="PROSITE" id="PS50885">
    <property type="entry name" value="HAMP"/>
    <property type="match status" value="1"/>
</dbReference>
<dbReference type="SUPFAM" id="SSF58104">
    <property type="entry name" value="Methyl-accepting chemotaxis protein (MCP) signaling domain"/>
    <property type="match status" value="1"/>
</dbReference>
<evidence type="ECO:0000256" key="7">
    <source>
        <dbReference type="SAM" id="Coils"/>
    </source>
</evidence>
<sequence length="719" mass="80158">MGVFGWIPFKEGCYLWWNYQLNKKTAQTKQEMFEGITKTRVDLLQSWTSDRWLSLENRVQVIVQTEQHVLNTFLTESNEKSSYFTELFLMNNEAEVVASSFSPHIGQRYSMTSDPVYNKAIEHVIQTKTPILYGPFIDPITEKIGAKSSRFHDAVTLLFLQPVLKDGNLYGVLAARVPNDVLGDLIQREAGHMFPNSGDNYLFMAQSNFDPKIEQGVALSRSRFEDSTFGFGGNLKSGIETKEWGVVKVARHTEFELTFLNPATQKLHSGISRTIAKGHNMCVDFPGYADYRHIPVVGSGVLFQLPHSPDQWGMMCEADLEEVYNERSIGYKLASSFLALMMMNILLFQILSALSLPDLLIFCINVVYGAAGASYFLKRRLAPITHQLENMTKMVQKIAEGAGDLTIRTPQEMLTRDETGDMGRALNNFVDSQGSLLAKVQNSSNDVEETNQILRERTLQVETDSTLVLVQMKEMHVAIQQQLYDVQQAMGQIEEIQEKMFAMEAGSEEQLHVAQQQVSDINAKMTGIVGKVQDTLQLTSTFQQASESIGSVVLSINAIAEQTNLLALNASIEAARAGEHGKGFAVVADEIRKLSTQTKQATEGIQTTLQLIENSSARIQQSIGVSSAEVEQGASFIQEVHEVLMKMSNNASQNRETDQMKDIIQSIAASSEQNVRVVNIVSQSTEEMMAQIQRARFDTERASLVIGTLAHAVSKFQVK</sequence>
<evidence type="ECO:0000256" key="2">
    <source>
        <dbReference type="ARBA" id="ARBA00022475"/>
    </source>
</evidence>
<dbReference type="InterPro" id="IPR004089">
    <property type="entry name" value="MCPsignal_dom"/>
</dbReference>
<protein>
    <submittedName>
        <fullName evidence="10">Chemotaxis protein</fullName>
    </submittedName>
</protein>
<dbReference type="PANTHER" id="PTHR32089">
    <property type="entry name" value="METHYL-ACCEPTING CHEMOTAXIS PROTEIN MCPB"/>
    <property type="match status" value="1"/>
</dbReference>
<dbReference type="Pfam" id="PF00015">
    <property type="entry name" value="MCPsignal"/>
    <property type="match status" value="1"/>
</dbReference>
<evidence type="ECO:0000259" key="9">
    <source>
        <dbReference type="PROSITE" id="PS50885"/>
    </source>
</evidence>
<proteinExistence type="inferred from homology"/>
<dbReference type="CDD" id="cd06225">
    <property type="entry name" value="HAMP"/>
    <property type="match status" value="1"/>
</dbReference>
<organism evidence="10 11">
    <name type="scientific">Lysinibacillus contaminans</name>
    <dbReference type="NCBI Taxonomy" id="1293441"/>
    <lineage>
        <taxon>Bacteria</taxon>
        <taxon>Bacillati</taxon>
        <taxon>Bacillota</taxon>
        <taxon>Bacilli</taxon>
        <taxon>Bacillales</taxon>
        <taxon>Bacillaceae</taxon>
        <taxon>Lysinibacillus</taxon>
    </lineage>
</organism>
<feature type="domain" description="HAMP" evidence="9">
    <location>
        <begin position="382"/>
        <end position="438"/>
    </location>
</feature>
<dbReference type="SMART" id="SM00304">
    <property type="entry name" value="HAMP"/>
    <property type="match status" value="1"/>
</dbReference>
<dbReference type="RefSeq" id="WP_053582727.1">
    <property type="nucleotide sequence ID" value="NZ_LGRV01000003.1"/>
</dbReference>
<comment type="caution">
    <text evidence="10">The sequence shown here is derived from an EMBL/GenBank/DDBJ whole genome shotgun (WGS) entry which is preliminary data.</text>
</comment>
<feature type="domain" description="Methyl-accepting transducer" evidence="8">
    <location>
        <begin position="457"/>
        <end position="689"/>
    </location>
</feature>
<evidence type="ECO:0000313" key="10">
    <source>
        <dbReference type="EMBL" id="KOS67917.1"/>
    </source>
</evidence>
<dbReference type="SMART" id="SM00283">
    <property type="entry name" value="MA"/>
    <property type="match status" value="1"/>
</dbReference>
<comment type="subcellular location">
    <subcellularLocation>
        <location evidence="1">Cell membrane</location>
    </subcellularLocation>
</comment>